<feature type="modified residue" description="4-aspartylphosphate" evidence="8">
    <location>
        <position position="1284"/>
    </location>
</feature>
<dbReference type="InterPro" id="IPR003594">
    <property type="entry name" value="HATPase_dom"/>
</dbReference>
<sequence>MHTIPPLTLANIMTCEVRSLPPEASLQTASQTMADEHISSLLVVADGKPLGILTETNIVRSLHSRLALDMPVAAIMSQPLITAPGDLDLLSARGLIEAKGIRHLVVTDGGGNMIGIVSETDFRLHLGNAAFSHLRTLEDVMDRKIPHLPPEARLDQAIAGMVDDGADYLIVCVGEKPVGILTERDIPRLLVRFGTPHDVTLGEAMTQPLRSVHVSASVNSVLEAMTRFHLRHMVVTDDAGRFVGVISQRRLFEQLAVERLENALQHVQLERDHQRLEAHLQLALDGRGAGSWEYQHDTDQQILSDGVLEILGCTPETAPRSLQAWLDLIHPDDRHGVADAIGSAAQDQNESQPIEYRIRHTAGAWRWIEDRRCITERHADGSPRVTAGVIHDITMRENDRRQINRQNRALRMMSGVAQTIVRHHDRPDMLADVCNIIVDAGGYALAWIGEALHDEHRQIAPVAHSGTDPDCLAYLDITWADDANGQGPAACAIRTGQARIARDSDADPQLSHWRDIAAAGGFSASIGLPLSVEGRIYGSLNINAAGSGAFDDEEVALLCHLAGEIELGIGMLRSRQTLAHSEAMLLQAQRLARIGHFTFEADTDTLNCSPTHNEILGVAPAEVLDTQRWLALIHPDDRENVAEYSRDHVFRKRQPFDFEYRVVRRHDGEERWIHTVGQLAIAANGRVKRLFGTSQDVTERKQFEQRLSQNEAALKEAQAIAHLGSWTLDITNDRLTWSDEVYRIFGHSDETPLQLADFIGRIHPEDQERVVADWTAALRGRDYDSEHRIVIGERVRWVRERANIRFDETGQAVFAVGTVQDITERHEAEDQLRKLSLAIEQSPHSIVITNTVPEIEYINDAFVRNTGYRSEEVVGRNPSLLGSGLTQPAVYRDLWQTLANGKVWHGEFINRHKNGALFEEKAIISPVRQPDGRVTHYLGIQEDITEKKRIQTELENYRQHLEKLVDERTEQLIRAKDEAESASRAKSTFLANMSHEIRTPMNAIIGLTHLAQRSTTDTEQFKRLSKVTDAAHHLLAIINDILDISKIEADKLILEHTDFSLDKVCSIACELVTPRAEAKHLPIRCEFDPAMPHTVRGDPMRIQQILLNFLSNAIKFTEGGEIILRTRMLGQSDGSVTIYCEVSDTGIGIAADNLSRLFQPFEQGDTSTTRRYGGTGLGLAISQRLAAAMHGEVGVKSTAGSGSTFWFTARLAAGGVEQQPGNGQLPAAHHRRGAHVLLAEDNAINAEVACDLLEGAGLKVDLAQDGAQALDMARRQHYDLVLMDMQMPVMDGLRATREIRRLPGWEKIPILAMTANAFDEDREVCMAAGMNDHLAKPVAPHVLHATLARWLPIQKPVTLPGTPPPTVALLANIEGLDSRFGLQAVRGKVDTYLRLLAKFAETHGADFTNLRRTLAEGNRDEARRIAHSLKGVSATLGAVLINQASVALEQAIRDELDTPALLPLIDAAEDSYQALHEQLATLGTAAAPPTPVADAPAATALLENIRRDLQQGEMSVQELIRQQAGTLKQVFGLRYPQFENLVSSFDFEGALDFLDRHAPGGNPG</sequence>
<dbReference type="SMART" id="SM00388">
    <property type="entry name" value="HisKA"/>
    <property type="match status" value="1"/>
</dbReference>
<feature type="domain" description="Response regulatory" evidence="12">
    <location>
        <begin position="1235"/>
        <end position="1351"/>
    </location>
</feature>
<reference evidence="17" key="1">
    <citation type="submission" date="2022-01" db="EMBL/GenBank/DDBJ databases">
        <authorList>
            <person name="Jo J.-H."/>
            <person name="Im W.-T."/>
        </authorList>
    </citation>
    <scope>NUCLEOTIDE SEQUENCE</scope>
    <source>
        <strain evidence="17">XY25</strain>
    </source>
</reference>
<feature type="domain" description="CBS" evidence="16">
    <location>
        <begin position="13"/>
        <end position="68"/>
    </location>
</feature>
<dbReference type="InterPro" id="IPR036097">
    <property type="entry name" value="HisK_dim/P_sf"/>
</dbReference>
<dbReference type="InterPro" id="IPR004358">
    <property type="entry name" value="Sig_transdc_His_kin-like_C"/>
</dbReference>
<dbReference type="Gene3D" id="1.10.287.130">
    <property type="match status" value="1"/>
</dbReference>
<dbReference type="SMART" id="SM00091">
    <property type="entry name" value="PAS"/>
    <property type="match status" value="4"/>
</dbReference>
<dbReference type="SUPFAM" id="SSF47384">
    <property type="entry name" value="Homodimeric domain of signal transducing histidine kinase"/>
    <property type="match status" value="1"/>
</dbReference>
<dbReference type="CDD" id="cd09836">
    <property type="entry name" value="CBS_pair_arch"/>
    <property type="match status" value="1"/>
</dbReference>
<dbReference type="Pfam" id="PF08447">
    <property type="entry name" value="PAS_3"/>
    <property type="match status" value="3"/>
</dbReference>
<dbReference type="CDD" id="cd16922">
    <property type="entry name" value="HATPase_EvgS-ArcB-TorS-like"/>
    <property type="match status" value="1"/>
</dbReference>
<dbReference type="Gene3D" id="3.30.450.20">
    <property type="entry name" value="PAS domain"/>
    <property type="match status" value="4"/>
</dbReference>
<dbReference type="CDD" id="cd00088">
    <property type="entry name" value="HPT"/>
    <property type="match status" value="1"/>
</dbReference>
<feature type="domain" description="PAS" evidence="13">
    <location>
        <begin position="581"/>
        <end position="653"/>
    </location>
</feature>
<proteinExistence type="predicted"/>
<dbReference type="InterPro" id="IPR035965">
    <property type="entry name" value="PAS-like_dom_sf"/>
</dbReference>
<feature type="domain" description="PAS" evidence="13">
    <location>
        <begin position="831"/>
        <end position="877"/>
    </location>
</feature>
<dbReference type="Gene3D" id="1.20.120.160">
    <property type="entry name" value="HPT domain"/>
    <property type="match status" value="1"/>
</dbReference>
<feature type="domain" description="CBS" evidence="16">
    <location>
        <begin position="141"/>
        <end position="199"/>
    </location>
</feature>
<dbReference type="Gene3D" id="3.30.565.10">
    <property type="entry name" value="Histidine kinase-like ATPase, C-terminal domain"/>
    <property type="match status" value="1"/>
</dbReference>
<dbReference type="SMART" id="SM00073">
    <property type="entry name" value="HPT"/>
    <property type="match status" value="1"/>
</dbReference>
<evidence type="ECO:0000256" key="2">
    <source>
        <dbReference type="ARBA" id="ARBA00012438"/>
    </source>
</evidence>
<dbReference type="InterPro" id="IPR036641">
    <property type="entry name" value="HPT_dom_sf"/>
</dbReference>
<keyword evidence="6" id="KW-0902">Two-component regulatory system</keyword>
<dbReference type="Gene3D" id="3.40.50.2300">
    <property type="match status" value="1"/>
</dbReference>
<dbReference type="PANTHER" id="PTHR45339">
    <property type="entry name" value="HYBRID SIGNAL TRANSDUCTION HISTIDINE KINASE J"/>
    <property type="match status" value="1"/>
</dbReference>
<evidence type="ECO:0000256" key="4">
    <source>
        <dbReference type="ARBA" id="ARBA00022679"/>
    </source>
</evidence>
<evidence type="ECO:0000256" key="10">
    <source>
        <dbReference type="SAM" id="Coils"/>
    </source>
</evidence>
<dbReference type="SMART" id="SM00086">
    <property type="entry name" value="PAC"/>
    <property type="match status" value="4"/>
</dbReference>
<dbReference type="CDD" id="cd00082">
    <property type="entry name" value="HisKA"/>
    <property type="match status" value="1"/>
</dbReference>
<dbReference type="PROSITE" id="PS50112">
    <property type="entry name" value="PAS"/>
    <property type="match status" value="2"/>
</dbReference>
<feature type="domain" description="CBS" evidence="16">
    <location>
        <begin position="76"/>
        <end position="132"/>
    </location>
</feature>
<dbReference type="InterPro" id="IPR000700">
    <property type="entry name" value="PAS-assoc_C"/>
</dbReference>
<evidence type="ECO:0000256" key="3">
    <source>
        <dbReference type="ARBA" id="ARBA00022553"/>
    </source>
</evidence>
<gene>
    <name evidence="17" type="ORF">LZ012_14835</name>
</gene>
<dbReference type="SUPFAM" id="SSF54631">
    <property type="entry name" value="CBS-domain pair"/>
    <property type="match status" value="2"/>
</dbReference>
<evidence type="ECO:0000313" key="18">
    <source>
        <dbReference type="Proteomes" id="UP001165384"/>
    </source>
</evidence>
<dbReference type="InterPro" id="IPR036890">
    <property type="entry name" value="HATPase_C_sf"/>
</dbReference>
<dbReference type="PROSITE" id="PS50113">
    <property type="entry name" value="PAC"/>
    <property type="match status" value="4"/>
</dbReference>
<protein>
    <recommendedName>
        <fullName evidence="2">histidine kinase</fullName>
        <ecNumber evidence="2">2.7.13.3</ecNumber>
    </recommendedName>
</protein>
<evidence type="ECO:0000259" key="16">
    <source>
        <dbReference type="PROSITE" id="PS51371"/>
    </source>
</evidence>
<dbReference type="SMART" id="SM00387">
    <property type="entry name" value="HATPase_c"/>
    <property type="match status" value="1"/>
</dbReference>
<dbReference type="Pfam" id="PF13185">
    <property type="entry name" value="GAF_2"/>
    <property type="match status" value="1"/>
</dbReference>
<keyword evidence="18" id="KW-1185">Reference proteome</keyword>
<dbReference type="PROSITE" id="PS50894">
    <property type="entry name" value="HPT"/>
    <property type="match status" value="1"/>
</dbReference>
<dbReference type="InterPro" id="IPR029016">
    <property type="entry name" value="GAF-like_dom_sf"/>
</dbReference>
<evidence type="ECO:0000259" key="12">
    <source>
        <dbReference type="PROSITE" id="PS50110"/>
    </source>
</evidence>
<dbReference type="Gene3D" id="3.10.580.10">
    <property type="entry name" value="CBS-domain"/>
    <property type="match status" value="2"/>
</dbReference>
<feature type="domain" description="PAC" evidence="14">
    <location>
        <begin position="352"/>
        <end position="405"/>
    </location>
</feature>
<dbReference type="Gene3D" id="2.10.70.100">
    <property type="match status" value="2"/>
</dbReference>
<dbReference type="InterPro" id="IPR005467">
    <property type="entry name" value="His_kinase_dom"/>
</dbReference>
<keyword evidence="5" id="KW-0418">Kinase</keyword>
<dbReference type="Pfam" id="PF00571">
    <property type="entry name" value="CBS"/>
    <property type="match status" value="4"/>
</dbReference>
<keyword evidence="10" id="KW-0175">Coiled coil</keyword>
<feature type="coiled-coil region" evidence="10">
    <location>
        <begin position="940"/>
        <end position="985"/>
    </location>
</feature>
<dbReference type="Pfam" id="PF00512">
    <property type="entry name" value="HisKA"/>
    <property type="match status" value="1"/>
</dbReference>
<evidence type="ECO:0000256" key="5">
    <source>
        <dbReference type="ARBA" id="ARBA00022777"/>
    </source>
</evidence>
<dbReference type="SUPFAM" id="SSF55785">
    <property type="entry name" value="PYP-like sensor domain (PAS domain)"/>
    <property type="match status" value="4"/>
</dbReference>
<dbReference type="InterPro" id="IPR001610">
    <property type="entry name" value="PAC"/>
</dbReference>
<comment type="catalytic activity">
    <reaction evidence="1">
        <text>ATP + protein L-histidine = ADP + protein N-phospho-L-histidine.</text>
        <dbReference type="EC" id="2.7.13.3"/>
    </reaction>
</comment>
<dbReference type="SMART" id="SM00448">
    <property type="entry name" value="REC"/>
    <property type="match status" value="1"/>
</dbReference>
<dbReference type="InterPro" id="IPR003661">
    <property type="entry name" value="HisK_dim/P_dom"/>
</dbReference>
<dbReference type="CDD" id="cd02205">
    <property type="entry name" value="CBS_pair_SF"/>
    <property type="match status" value="1"/>
</dbReference>
<keyword evidence="9" id="KW-0129">CBS domain</keyword>
<dbReference type="CDD" id="cd17546">
    <property type="entry name" value="REC_hyHK_CKI1_RcsC-like"/>
    <property type="match status" value="1"/>
</dbReference>
<dbReference type="InterPro" id="IPR011006">
    <property type="entry name" value="CheY-like_superfamily"/>
</dbReference>
<dbReference type="InterPro" id="IPR001789">
    <property type="entry name" value="Sig_transdc_resp-reg_receiver"/>
</dbReference>
<evidence type="ECO:0000313" key="17">
    <source>
        <dbReference type="EMBL" id="MCG2578268.1"/>
    </source>
</evidence>
<dbReference type="InterPro" id="IPR008207">
    <property type="entry name" value="Sig_transdc_His_kin_Hpt_dom"/>
</dbReference>
<dbReference type="SUPFAM" id="SSF55781">
    <property type="entry name" value="GAF domain-like"/>
    <property type="match status" value="1"/>
</dbReference>
<dbReference type="InterPro" id="IPR000014">
    <property type="entry name" value="PAS"/>
</dbReference>
<accession>A0ABS9K533</accession>
<dbReference type="PRINTS" id="PR00344">
    <property type="entry name" value="BCTRLSENSOR"/>
</dbReference>
<dbReference type="Gene3D" id="3.30.450.40">
    <property type="match status" value="1"/>
</dbReference>
<dbReference type="SUPFAM" id="SSF55874">
    <property type="entry name" value="ATPase domain of HSP90 chaperone/DNA topoisomerase II/histidine kinase"/>
    <property type="match status" value="1"/>
</dbReference>
<evidence type="ECO:0000256" key="6">
    <source>
        <dbReference type="ARBA" id="ARBA00023012"/>
    </source>
</evidence>
<feature type="domain" description="Histidine kinase" evidence="11">
    <location>
        <begin position="992"/>
        <end position="1213"/>
    </location>
</feature>
<evidence type="ECO:0000256" key="1">
    <source>
        <dbReference type="ARBA" id="ARBA00000085"/>
    </source>
</evidence>
<comment type="caution">
    <text evidence="17">The sequence shown here is derived from an EMBL/GenBank/DDBJ whole genome shotgun (WGS) entry which is preliminary data.</text>
</comment>
<dbReference type="InterPro" id="IPR003018">
    <property type="entry name" value="GAF"/>
</dbReference>
<feature type="modified residue" description="Phosphohistidine" evidence="7">
    <location>
        <position position="1427"/>
    </location>
</feature>
<dbReference type="SMART" id="SM00116">
    <property type="entry name" value="CBS"/>
    <property type="match status" value="4"/>
</dbReference>
<organism evidence="17 18">
    <name type="scientific">Dechloromonas hankyongensis</name>
    <dbReference type="NCBI Taxonomy" id="2908002"/>
    <lineage>
        <taxon>Bacteria</taxon>
        <taxon>Pseudomonadati</taxon>
        <taxon>Pseudomonadota</taxon>
        <taxon>Betaproteobacteria</taxon>
        <taxon>Rhodocyclales</taxon>
        <taxon>Azonexaceae</taxon>
        <taxon>Dechloromonas</taxon>
    </lineage>
</organism>
<dbReference type="PROSITE" id="PS50110">
    <property type="entry name" value="RESPONSE_REGULATORY"/>
    <property type="match status" value="1"/>
</dbReference>
<keyword evidence="3 8" id="KW-0597">Phosphoprotein</keyword>
<dbReference type="NCBIfam" id="TIGR00229">
    <property type="entry name" value="sensory_box"/>
    <property type="match status" value="3"/>
</dbReference>
<feature type="domain" description="PAC" evidence="14">
    <location>
        <begin position="781"/>
        <end position="834"/>
    </location>
</feature>
<dbReference type="PANTHER" id="PTHR45339:SF3">
    <property type="entry name" value="HISTIDINE KINASE"/>
    <property type="match status" value="1"/>
</dbReference>
<name>A0ABS9K533_9RHOO</name>
<dbReference type="InterPro" id="IPR000644">
    <property type="entry name" value="CBS_dom"/>
</dbReference>
<dbReference type="PROSITE" id="PS51371">
    <property type="entry name" value="CBS"/>
    <property type="match status" value="4"/>
</dbReference>
<dbReference type="PROSITE" id="PS50109">
    <property type="entry name" value="HIS_KIN"/>
    <property type="match status" value="1"/>
</dbReference>
<dbReference type="EC" id="2.7.13.3" evidence="2"/>
<dbReference type="Pfam" id="PF01627">
    <property type="entry name" value="Hpt"/>
    <property type="match status" value="1"/>
</dbReference>
<dbReference type="SUPFAM" id="SSF47226">
    <property type="entry name" value="Histidine-containing phosphotransfer domain, HPT domain"/>
    <property type="match status" value="1"/>
</dbReference>
<feature type="domain" description="PAC" evidence="14">
    <location>
        <begin position="902"/>
        <end position="956"/>
    </location>
</feature>
<dbReference type="SUPFAM" id="SSF52172">
    <property type="entry name" value="CheY-like"/>
    <property type="match status" value="1"/>
</dbReference>
<dbReference type="InterPro" id="IPR013655">
    <property type="entry name" value="PAS_fold_3"/>
</dbReference>
<dbReference type="Proteomes" id="UP001165384">
    <property type="component" value="Unassembled WGS sequence"/>
</dbReference>
<evidence type="ECO:0000256" key="7">
    <source>
        <dbReference type="PROSITE-ProRule" id="PRU00110"/>
    </source>
</evidence>
<feature type="domain" description="PAC" evidence="14">
    <location>
        <begin position="656"/>
        <end position="709"/>
    </location>
</feature>
<dbReference type="EMBL" id="JAKLTN010000002">
    <property type="protein sequence ID" value="MCG2578268.1"/>
    <property type="molecule type" value="Genomic_DNA"/>
</dbReference>
<evidence type="ECO:0000256" key="8">
    <source>
        <dbReference type="PROSITE-ProRule" id="PRU00169"/>
    </source>
</evidence>
<dbReference type="RefSeq" id="WP_275711600.1">
    <property type="nucleotide sequence ID" value="NZ_JAKLTN010000002.1"/>
</dbReference>
<feature type="domain" description="CBS" evidence="16">
    <location>
        <begin position="205"/>
        <end position="264"/>
    </location>
</feature>
<evidence type="ECO:0000256" key="9">
    <source>
        <dbReference type="PROSITE-ProRule" id="PRU00703"/>
    </source>
</evidence>
<dbReference type="CDD" id="cd00130">
    <property type="entry name" value="PAS"/>
    <property type="match status" value="4"/>
</dbReference>
<dbReference type="Pfam" id="PF02518">
    <property type="entry name" value="HATPase_c"/>
    <property type="match status" value="1"/>
</dbReference>
<evidence type="ECO:0000259" key="13">
    <source>
        <dbReference type="PROSITE" id="PS50112"/>
    </source>
</evidence>
<keyword evidence="4" id="KW-0808">Transferase</keyword>
<dbReference type="Pfam" id="PF13426">
    <property type="entry name" value="PAS_9"/>
    <property type="match status" value="1"/>
</dbReference>
<dbReference type="Pfam" id="PF00072">
    <property type="entry name" value="Response_reg"/>
    <property type="match status" value="1"/>
</dbReference>
<feature type="domain" description="HPt" evidence="15">
    <location>
        <begin position="1388"/>
        <end position="1482"/>
    </location>
</feature>
<evidence type="ECO:0000259" key="11">
    <source>
        <dbReference type="PROSITE" id="PS50109"/>
    </source>
</evidence>
<evidence type="ECO:0000259" key="14">
    <source>
        <dbReference type="PROSITE" id="PS50113"/>
    </source>
</evidence>
<evidence type="ECO:0000259" key="15">
    <source>
        <dbReference type="PROSITE" id="PS50894"/>
    </source>
</evidence>
<dbReference type="InterPro" id="IPR046342">
    <property type="entry name" value="CBS_dom_sf"/>
</dbReference>